<reference evidence="2" key="1">
    <citation type="submission" date="2021-06" db="EMBL/GenBank/DDBJ databases">
        <authorList>
            <person name="Kallberg Y."/>
            <person name="Tangrot J."/>
            <person name="Rosling A."/>
        </authorList>
    </citation>
    <scope>NUCLEOTIDE SEQUENCE</scope>
    <source>
        <strain evidence="2">AZ414A</strain>
    </source>
</reference>
<gene>
    <name evidence="2" type="ORF">DEBURN_LOCUS5964</name>
</gene>
<evidence type="ECO:0000256" key="1">
    <source>
        <dbReference type="SAM" id="SignalP"/>
    </source>
</evidence>
<protein>
    <submittedName>
        <fullName evidence="2">4519_t:CDS:1</fullName>
    </submittedName>
</protein>
<evidence type="ECO:0000313" key="3">
    <source>
        <dbReference type="Proteomes" id="UP000789706"/>
    </source>
</evidence>
<comment type="caution">
    <text evidence="2">The sequence shown here is derived from an EMBL/GenBank/DDBJ whole genome shotgun (WGS) entry which is preliminary data.</text>
</comment>
<evidence type="ECO:0000313" key="2">
    <source>
        <dbReference type="EMBL" id="CAG8527270.1"/>
    </source>
</evidence>
<proteinExistence type="predicted"/>
<keyword evidence="1" id="KW-0732">Signal</keyword>
<feature type="signal peptide" evidence="1">
    <location>
        <begin position="1"/>
        <end position="20"/>
    </location>
</feature>
<dbReference type="AlphaFoldDB" id="A0A9N9AG96"/>
<accession>A0A9N9AG96</accession>
<dbReference type="Proteomes" id="UP000789706">
    <property type="component" value="Unassembled WGS sequence"/>
</dbReference>
<sequence length="64" mass="7053">MRQTLKLFLIGLFSYLFVSPITVDSSELTTTATTSYAEVTPEESTIINVLKTNTCTITETKCVS</sequence>
<dbReference type="EMBL" id="CAJVPK010000570">
    <property type="protein sequence ID" value="CAG8527270.1"/>
    <property type="molecule type" value="Genomic_DNA"/>
</dbReference>
<keyword evidence="3" id="KW-1185">Reference proteome</keyword>
<organism evidence="2 3">
    <name type="scientific">Diversispora eburnea</name>
    <dbReference type="NCBI Taxonomy" id="1213867"/>
    <lineage>
        <taxon>Eukaryota</taxon>
        <taxon>Fungi</taxon>
        <taxon>Fungi incertae sedis</taxon>
        <taxon>Mucoromycota</taxon>
        <taxon>Glomeromycotina</taxon>
        <taxon>Glomeromycetes</taxon>
        <taxon>Diversisporales</taxon>
        <taxon>Diversisporaceae</taxon>
        <taxon>Diversispora</taxon>
    </lineage>
</organism>
<feature type="chain" id="PRO_5040467538" evidence="1">
    <location>
        <begin position="21"/>
        <end position="64"/>
    </location>
</feature>
<name>A0A9N9AG96_9GLOM</name>